<dbReference type="Proteomes" id="UP000509346">
    <property type="component" value="Chromosome"/>
</dbReference>
<gene>
    <name evidence="1" type="ORF">HZS54_06360</name>
</gene>
<evidence type="ECO:0000313" key="2">
    <source>
        <dbReference type="Proteomes" id="UP000509346"/>
    </source>
</evidence>
<reference evidence="1 2" key="1">
    <citation type="submission" date="2020-07" db="EMBL/GenBank/DDBJ databases">
        <title>Halosimplex litoreum sp. nov. and Halosimplex rubrum sp. nov., isolated from different salt environments.</title>
        <authorList>
            <person name="Cui H."/>
        </authorList>
    </citation>
    <scope>NUCLEOTIDE SEQUENCE [LARGE SCALE GENOMIC DNA]</scope>
    <source>
        <strain evidence="1 2">R2</strain>
    </source>
</reference>
<proteinExistence type="predicted"/>
<accession>A0A7D5PEA7</accession>
<dbReference type="GeneID" id="56082195"/>
<evidence type="ECO:0000313" key="1">
    <source>
        <dbReference type="EMBL" id="QLH81279.1"/>
    </source>
</evidence>
<name>A0A7D5PEA7_9EURY</name>
<dbReference type="KEGG" id="hpel:HZS54_06360"/>
<dbReference type="AlphaFoldDB" id="A0A7D5PEA7"/>
<keyword evidence="2" id="KW-1185">Reference proteome</keyword>
<protein>
    <submittedName>
        <fullName evidence="1">Uncharacterized protein</fullName>
    </submittedName>
</protein>
<organism evidence="1 2">
    <name type="scientific">Halosimplex pelagicum</name>
    <dbReference type="NCBI Taxonomy" id="869886"/>
    <lineage>
        <taxon>Archaea</taxon>
        <taxon>Methanobacteriati</taxon>
        <taxon>Methanobacteriota</taxon>
        <taxon>Stenosarchaea group</taxon>
        <taxon>Halobacteria</taxon>
        <taxon>Halobacteriales</taxon>
        <taxon>Haloarculaceae</taxon>
        <taxon>Halosimplex</taxon>
    </lineage>
</organism>
<dbReference type="RefSeq" id="WP_179921114.1">
    <property type="nucleotide sequence ID" value="NZ_CP058909.1"/>
</dbReference>
<dbReference type="EMBL" id="CP058909">
    <property type="protein sequence ID" value="QLH81279.1"/>
    <property type="molecule type" value="Genomic_DNA"/>
</dbReference>
<sequence length="99" mass="10962">MPNNDPTLQEGIADQLAHDAHYLGTDGDGATHYWSCYERTVYVVEDNEVDSWAFAETPLSTLTDWLTHVETKRGPWDDHRVSTGGIATIIAGHSTTECV</sequence>
<dbReference type="OrthoDB" id="217741at2157"/>